<sequence>MTRPSIDRRRKQPATAKLRIKNFRRNSSDFIAIEHLANRCQFLGYAEVFNTAPAQEGESLVYAALRVLYEPNAARKGLLTHRTADLWRAGKLSLHADHGLDMPPVPERPARDDTVQLVEPKKMKRLGKGGTLASRQALVHSLVHIESWAVDLSWDIIARFGSDTTYRLPREFFDDFVTVAEDECRHHELLRNRLENMGSHYGAFAAHEALWDSAMATAHSLPARLAVEHAVHEARGLDVMPSTIRKFRLNGDEQTARLLENVVYKEEITHCAAGVRWLSYLHGLAHTTSVPASEGPSSASNEAGDVQGHAGSTPEWMAEARRHSSVETWFHELVQTHFRGSLKPPFNVEAREQAGFGPEWYMPLATQPKTAAIAETLQEDSVCMQLQGSELASAEAMATV</sequence>
<dbReference type="PANTHER" id="PTHR42782">
    <property type="entry name" value="SI:CH73-314G15.3"/>
    <property type="match status" value="1"/>
</dbReference>
<dbReference type="Proteomes" id="UP001491310">
    <property type="component" value="Unassembled WGS sequence"/>
</dbReference>
<dbReference type="Pfam" id="PF04305">
    <property type="entry name" value="DUF455"/>
    <property type="match status" value="2"/>
</dbReference>
<dbReference type="EMBL" id="JALJOT010000007">
    <property type="protein sequence ID" value="KAK9908693.1"/>
    <property type="molecule type" value="Genomic_DNA"/>
</dbReference>
<evidence type="ECO:0008006" key="4">
    <source>
        <dbReference type="Google" id="ProtNLM"/>
    </source>
</evidence>
<comment type="caution">
    <text evidence="2">The sequence shown here is derived from an EMBL/GenBank/DDBJ whole genome shotgun (WGS) entry which is preliminary data.</text>
</comment>
<evidence type="ECO:0000256" key="1">
    <source>
        <dbReference type="SAM" id="MobiDB-lite"/>
    </source>
</evidence>
<gene>
    <name evidence="2" type="ORF">WJX75_001528</name>
</gene>
<dbReference type="CDD" id="cd00657">
    <property type="entry name" value="Ferritin_like"/>
    <property type="match status" value="1"/>
</dbReference>
<keyword evidence="3" id="KW-1185">Reference proteome</keyword>
<accession>A0ABR2YP32</accession>
<reference evidence="2 3" key="1">
    <citation type="journal article" date="2024" name="Nat. Commun.">
        <title>Phylogenomics reveals the evolutionary origins of lichenization in chlorophyte algae.</title>
        <authorList>
            <person name="Puginier C."/>
            <person name="Libourel C."/>
            <person name="Otte J."/>
            <person name="Skaloud P."/>
            <person name="Haon M."/>
            <person name="Grisel S."/>
            <person name="Petersen M."/>
            <person name="Berrin J.G."/>
            <person name="Delaux P.M."/>
            <person name="Dal Grande F."/>
            <person name="Keller J."/>
        </authorList>
    </citation>
    <scope>NUCLEOTIDE SEQUENCE [LARGE SCALE GENOMIC DNA]</scope>
    <source>
        <strain evidence="2 3">SAG 216-7</strain>
    </source>
</reference>
<dbReference type="SUPFAM" id="SSF47240">
    <property type="entry name" value="Ferritin-like"/>
    <property type="match status" value="1"/>
</dbReference>
<organism evidence="2 3">
    <name type="scientific">Coccomyxa subellipsoidea</name>
    <dbReference type="NCBI Taxonomy" id="248742"/>
    <lineage>
        <taxon>Eukaryota</taxon>
        <taxon>Viridiplantae</taxon>
        <taxon>Chlorophyta</taxon>
        <taxon>core chlorophytes</taxon>
        <taxon>Trebouxiophyceae</taxon>
        <taxon>Trebouxiophyceae incertae sedis</taxon>
        <taxon>Coccomyxaceae</taxon>
        <taxon>Coccomyxa</taxon>
    </lineage>
</organism>
<evidence type="ECO:0000313" key="3">
    <source>
        <dbReference type="Proteomes" id="UP001491310"/>
    </source>
</evidence>
<dbReference type="PANTHER" id="PTHR42782:SF2">
    <property type="entry name" value="3-OXOACYL-[ACYL-CARRIER-PROTEIN] SYNTHASE-LIKE PROTEIN"/>
    <property type="match status" value="1"/>
</dbReference>
<proteinExistence type="predicted"/>
<feature type="region of interest" description="Disordered" evidence="1">
    <location>
        <begin position="289"/>
        <end position="312"/>
    </location>
</feature>
<dbReference type="InterPro" id="IPR007402">
    <property type="entry name" value="DUF455"/>
</dbReference>
<evidence type="ECO:0000313" key="2">
    <source>
        <dbReference type="EMBL" id="KAK9908693.1"/>
    </source>
</evidence>
<dbReference type="InterPro" id="IPR009078">
    <property type="entry name" value="Ferritin-like_SF"/>
</dbReference>
<protein>
    <recommendedName>
        <fullName evidence="4">DUF455-domain-containing protein</fullName>
    </recommendedName>
</protein>
<feature type="compositionally biased region" description="Polar residues" evidence="1">
    <location>
        <begin position="289"/>
        <end position="301"/>
    </location>
</feature>
<name>A0ABR2YP32_9CHLO</name>